<evidence type="ECO:0000313" key="4">
    <source>
        <dbReference type="EMBL" id="MCQ1537395.1"/>
    </source>
</evidence>
<evidence type="ECO:0000256" key="2">
    <source>
        <dbReference type="SAM" id="Phobius"/>
    </source>
</evidence>
<keyword evidence="2" id="KW-0472">Membrane</keyword>
<proteinExistence type="predicted"/>
<protein>
    <submittedName>
        <fullName evidence="4">ABC transporter substrate-binding protein</fullName>
    </submittedName>
</protein>
<dbReference type="AlphaFoldDB" id="A0ABD4TJC3"/>
<gene>
    <name evidence="4" type="ORF">FTO68_00015</name>
</gene>
<dbReference type="InterPro" id="IPR028082">
    <property type="entry name" value="Peripla_BP_I"/>
</dbReference>
<dbReference type="Pfam" id="PF13458">
    <property type="entry name" value="Peripla_BP_6"/>
    <property type="match status" value="1"/>
</dbReference>
<dbReference type="Gene3D" id="3.40.50.1460">
    <property type="match status" value="1"/>
</dbReference>
<dbReference type="Pfam" id="PF01650">
    <property type="entry name" value="Peptidase_C13"/>
    <property type="match status" value="1"/>
</dbReference>
<organism evidence="4 5">
    <name type="scientific">Methanocalculus taiwanensis</name>
    <dbReference type="NCBI Taxonomy" id="106207"/>
    <lineage>
        <taxon>Archaea</taxon>
        <taxon>Methanobacteriati</taxon>
        <taxon>Methanobacteriota</taxon>
        <taxon>Stenosarchaea group</taxon>
        <taxon>Methanomicrobia</taxon>
        <taxon>Methanomicrobiales</taxon>
        <taxon>Methanocalculaceae</taxon>
        <taxon>Methanocalculus</taxon>
    </lineage>
</organism>
<comment type="caution">
    <text evidence="4">The sequence shown here is derived from an EMBL/GenBank/DDBJ whole genome shotgun (WGS) entry which is preliminary data.</text>
</comment>
<keyword evidence="5" id="KW-1185">Reference proteome</keyword>
<feature type="domain" description="Leucine-binding protein" evidence="3">
    <location>
        <begin position="38"/>
        <end position="339"/>
    </location>
</feature>
<keyword evidence="2" id="KW-1133">Transmembrane helix</keyword>
<accession>A0ABD4TJC3</accession>
<dbReference type="PRINTS" id="PR00776">
    <property type="entry name" value="HEMOGLOBNASE"/>
</dbReference>
<evidence type="ECO:0000256" key="1">
    <source>
        <dbReference type="ARBA" id="ARBA00022729"/>
    </source>
</evidence>
<reference evidence="4 5" key="1">
    <citation type="submission" date="2019-08" db="EMBL/GenBank/DDBJ databases">
        <authorList>
            <person name="Chen S.-C."/>
            <person name="Lai M.-C."/>
            <person name="You Y.-T."/>
        </authorList>
    </citation>
    <scope>NUCLEOTIDE SEQUENCE [LARGE SCALE GENOMIC DNA]</scope>
    <source>
        <strain evidence="4 5">P2F9704a</strain>
    </source>
</reference>
<dbReference type="CDD" id="cd06268">
    <property type="entry name" value="PBP1_ABC_transporter_LIVBP-like"/>
    <property type="match status" value="1"/>
</dbReference>
<keyword evidence="2" id="KW-0812">Transmembrane</keyword>
<evidence type="ECO:0000313" key="5">
    <source>
        <dbReference type="Proteomes" id="UP001524383"/>
    </source>
</evidence>
<evidence type="ECO:0000259" key="3">
    <source>
        <dbReference type="Pfam" id="PF13458"/>
    </source>
</evidence>
<dbReference type="EMBL" id="VOTZ01000001">
    <property type="protein sequence ID" value="MCQ1537395.1"/>
    <property type="molecule type" value="Genomic_DNA"/>
</dbReference>
<dbReference type="Gene3D" id="3.40.50.2300">
    <property type="match status" value="2"/>
</dbReference>
<sequence length="684" mass="75393">MSTIPSCLLSRKCRIGVIVFLFLLVAAGGYLTWQSAQPYRVGVLLPASGDDDSEYYETLEWAVDGLNREGVGRRIELVPIDTEEVPLMIAARQLIDDPSIRVVIGAATSDEAFRIAPDFIKAKKLLITPSATSGDLPRMFSRFGYIWRTTTGDRAQTRIIVNILKERGTRSAALLYEESTYGNTFRDWAAFYAIESDIELTSTVAFERGGELREAVSAACLLDPEYIIVAARGSDAAMVLRIMDEEGRSTRLIFTDAARTQAFLEAAGDLAEGAEGVSPTADRKTGFFVAYKEHFGRMPDDYAAHTYDSLILAVAALARMEAVPSESPALAMMAAVSGRDGSFGWDHQGTAAAIRQIRSGRLPDLTGASGPLEYHSDLPGEPLITWYVHWKVEEGDFRSNTYIPGSFGEKRTVQMLETMIGGENAFIQGEGGELHAVLVTTSSDWENYRHQADIAHMYSLLLENGVSPEDIIVISQEDIPYSTMNPIPGHLYHRVGGKNIYIPATVTDTPITSEAFVSFLLGKSSSEIPFGLESDSRSRLLLFMTGHGGPGFLDFPDDDHLTRSRFQETIQRMAEEERFSRMLIVVEACYGESMGIGLDIPGVVFMTGASYHEPSKGAEYDINLRQWLSNDFSMSMTDIIVQHPDQTLRGLYEMTYDRVSGSHPRIIAGNATDLNIPVAEFFCA</sequence>
<dbReference type="InterPro" id="IPR028081">
    <property type="entry name" value="Leu-bd"/>
</dbReference>
<dbReference type="PANTHER" id="PTHR12000:SF42">
    <property type="entry name" value="LEGUMAIN"/>
    <property type="match status" value="1"/>
</dbReference>
<keyword evidence="1" id="KW-0732">Signal</keyword>
<name>A0ABD4TJC3_9EURY</name>
<feature type="transmembrane region" description="Helical" evidence="2">
    <location>
        <begin position="12"/>
        <end position="33"/>
    </location>
</feature>
<dbReference type="Proteomes" id="UP001524383">
    <property type="component" value="Unassembled WGS sequence"/>
</dbReference>
<dbReference type="SUPFAM" id="SSF53822">
    <property type="entry name" value="Periplasmic binding protein-like I"/>
    <property type="match status" value="1"/>
</dbReference>
<dbReference type="InterPro" id="IPR001096">
    <property type="entry name" value="Peptidase_C13"/>
</dbReference>
<dbReference type="PANTHER" id="PTHR12000">
    <property type="entry name" value="HEMOGLOBINASE FAMILY MEMBER"/>
    <property type="match status" value="1"/>
</dbReference>